<organism evidence="1 2">
    <name type="scientific">Eiseniibacteriota bacterium</name>
    <dbReference type="NCBI Taxonomy" id="2212470"/>
    <lineage>
        <taxon>Bacteria</taxon>
        <taxon>Candidatus Eiseniibacteriota</taxon>
    </lineage>
</organism>
<dbReference type="Gene3D" id="3.20.20.450">
    <property type="entry name" value="EAL domain"/>
    <property type="match status" value="1"/>
</dbReference>
<accession>A0A956M1B2</accession>
<evidence type="ECO:0000313" key="2">
    <source>
        <dbReference type="Proteomes" id="UP000697710"/>
    </source>
</evidence>
<evidence type="ECO:0000313" key="1">
    <source>
        <dbReference type="EMBL" id="MCA9729364.1"/>
    </source>
</evidence>
<reference evidence="1" key="1">
    <citation type="submission" date="2020-04" db="EMBL/GenBank/DDBJ databases">
        <authorList>
            <person name="Zhang T."/>
        </authorList>
    </citation>
    <scope>NUCLEOTIDE SEQUENCE</scope>
    <source>
        <strain evidence="1">HKST-UBA01</strain>
    </source>
</reference>
<comment type="caution">
    <text evidence="1">The sequence shown here is derived from an EMBL/GenBank/DDBJ whole genome shotgun (WGS) entry which is preliminary data.</text>
</comment>
<proteinExistence type="predicted"/>
<protein>
    <submittedName>
        <fullName evidence="1">EAL domain-containing protein</fullName>
    </submittedName>
</protein>
<reference evidence="1" key="2">
    <citation type="journal article" date="2021" name="Microbiome">
        <title>Successional dynamics and alternative stable states in a saline activated sludge microbial community over 9 years.</title>
        <authorList>
            <person name="Wang Y."/>
            <person name="Ye J."/>
            <person name="Ju F."/>
            <person name="Liu L."/>
            <person name="Boyd J.A."/>
            <person name="Deng Y."/>
            <person name="Parks D.H."/>
            <person name="Jiang X."/>
            <person name="Yin X."/>
            <person name="Woodcroft B.J."/>
            <person name="Tyson G.W."/>
            <person name="Hugenholtz P."/>
            <person name="Polz M.F."/>
            <person name="Zhang T."/>
        </authorList>
    </citation>
    <scope>NUCLEOTIDE SEQUENCE</scope>
    <source>
        <strain evidence="1">HKST-UBA01</strain>
    </source>
</reference>
<dbReference type="SUPFAM" id="SSF141868">
    <property type="entry name" value="EAL domain-like"/>
    <property type="match status" value="1"/>
</dbReference>
<dbReference type="AlphaFoldDB" id="A0A956M1B2"/>
<name>A0A956M1B2_UNCEI</name>
<dbReference type="EMBL" id="JAGQHR010000665">
    <property type="protein sequence ID" value="MCA9729364.1"/>
    <property type="molecule type" value="Genomic_DNA"/>
</dbReference>
<dbReference type="Proteomes" id="UP000697710">
    <property type="component" value="Unassembled WGS sequence"/>
</dbReference>
<dbReference type="InterPro" id="IPR035919">
    <property type="entry name" value="EAL_sf"/>
</dbReference>
<gene>
    <name evidence="1" type="ORF">KC729_16870</name>
</gene>
<sequence>MDFFVARQPILDRSRECVAYELLFRSSADNAYSNPDPSLATRAVIANSFMLSELKSLTDGRRAYLNVTKEILLAGDVTLLPPDQVVIEVLETVEPEPAVIHALHELRQAGYTIALDDFVLTEENLPLVSHAHIIKLDFLLSKPNERREMLARLAGRHLKFLAEKVEDEAMVQEAMELALIRQKKVA</sequence>